<organism evidence="2 3">
    <name type="scientific">Clostridium acetireducens DSM 10703</name>
    <dbReference type="NCBI Taxonomy" id="1121290"/>
    <lineage>
        <taxon>Bacteria</taxon>
        <taxon>Bacillati</taxon>
        <taxon>Bacillota</taxon>
        <taxon>Clostridia</taxon>
        <taxon>Eubacteriales</taxon>
        <taxon>Clostridiaceae</taxon>
        <taxon>Clostridium</taxon>
    </lineage>
</organism>
<proteinExistence type="predicted"/>
<dbReference type="SUPFAM" id="SSF47240">
    <property type="entry name" value="Ferritin-like"/>
    <property type="match status" value="1"/>
</dbReference>
<sequence>MSYTTKHQPQGKVYCYTNKIREAIIAEIVAINDYAYHIANSKIKEINEVWHHIMEDEKRHYGMFLQLLREFDPIQYKKYIEVKDHIKLSVKTEKQDYCSNYCNEITLNNIRNDIKGELEAVILYEQHIVEIPFKRVRDVFLEVINDEKEHLEELTAVLLKYDKDKYGPIE</sequence>
<feature type="domain" description="Rubrerythrin diiron-binding" evidence="1">
    <location>
        <begin position="21"/>
        <end position="156"/>
    </location>
</feature>
<dbReference type="Proteomes" id="UP000175744">
    <property type="component" value="Unassembled WGS sequence"/>
</dbReference>
<name>A0A1E8EW75_9CLOT</name>
<gene>
    <name evidence="2" type="ORF">CLOACE_20970</name>
</gene>
<evidence type="ECO:0000259" key="1">
    <source>
        <dbReference type="Pfam" id="PF02915"/>
    </source>
</evidence>
<dbReference type="InterPro" id="IPR003251">
    <property type="entry name" value="Rr_diiron-bd_dom"/>
</dbReference>
<dbReference type="GO" id="GO:0016491">
    <property type="term" value="F:oxidoreductase activity"/>
    <property type="evidence" value="ECO:0007669"/>
    <property type="project" value="InterPro"/>
</dbReference>
<dbReference type="EMBL" id="LZFO01000042">
    <property type="protein sequence ID" value="OFI01509.1"/>
    <property type="molecule type" value="Genomic_DNA"/>
</dbReference>
<dbReference type="Pfam" id="PF02915">
    <property type="entry name" value="Rubrerythrin"/>
    <property type="match status" value="1"/>
</dbReference>
<reference evidence="2 3" key="1">
    <citation type="submission" date="2016-06" db="EMBL/GenBank/DDBJ databases">
        <title>Genome sequence of Clostridium acetireducens DSM 10703.</title>
        <authorList>
            <person name="Poehlein A."/>
            <person name="Fluechter S."/>
            <person name="Duerre P."/>
            <person name="Daniel R."/>
        </authorList>
    </citation>
    <scope>NUCLEOTIDE SEQUENCE [LARGE SCALE GENOMIC DNA]</scope>
    <source>
        <strain evidence="2 3">DSM 10703</strain>
    </source>
</reference>
<dbReference type="CDD" id="cd00657">
    <property type="entry name" value="Ferritin_like"/>
    <property type="match status" value="1"/>
</dbReference>
<dbReference type="OrthoDB" id="9811690at2"/>
<dbReference type="Gene3D" id="6.10.140.1960">
    <property type="match status" value="2"/>
</dbReference>
<accession>A0A1E8EW75</accession>
<evidence type="ECO:0000313" key="3">
    <source>
        <dbReference type="Proteomes" id="UP000175744"/>
    </source>
</evidence>
<evidence type="ECO:0000313" key="2">
    <source>
        <dbReference type="EMBL" id="OFI01509.1"/>
    </source>
</evidence>
<dbReference type="RefSeq" id="WP_070111134.1">
    <property type="nucleotide sequence ID" value="NZ_LZFO01000042.1"/>
</dbReference>
<dbReference type="GO" id="GO:0046872">
    <property type="term" value="F:metal ion binding"/>
    <property type="evidence" value="ECO:0007669"/>
    <property type="project" value="InterPro"/>
</dbReference>
<protein>
    <submittedName>
        <fullName evidence="2">Rubrerythrin</fullName>
    </submittedName>
</protein>
<dbReference type="InterPro" id="IPR009078">
    <property type="entry name" value="Ferritin-like_SF"/>
</dbReference>
<dbReference type="PATRIC" id="fig|1121290.3.peg.2106"/>
<comment type="caution">
    <text evidence="2">The sequence shown here is derived from an EMBL/GenBank/DDBJ whole genome shotgun (WGS) entry which is preliminary data.</text>
</comment>
<dbReference type="AlphaFoldDB" id="A0A1E8EW75"/>
<keyword evidence="3" id="KW-1185">Reference proteome</keyword>